<dbReference type="CDD" id="cd07244">
    <property type="entry name" value="FosA"/>
    <property type="match status" value="1"/>
</dbReference>
<dbReference type="OrthoDB" id="4265398at2"/>
<dbReference type="AlphaFoldDB" id="A0A806X9L1"/>
<proteinExistence type="predicted"/>
<dbReference type="InterPro" id="IPR004360">
    <property type="entry name" value="Glyas_Fos-R_dOase_dom"/>
</dbReference>
<dbReference type="Gene3D" id="3.10.180.10">
    <property type="entry name" value="2,3-Dihydroxybiphenyl 1,2-Dioxygenase, domain 1"/>
    <property type="match status" value="1"/>
</dbReference>
<organism evidence="2 3">
    <name type="scientific">[Enterobacter] lignolyticus</name>
    <dbReference type="NCBI Taxonomy" id="1334193"/>
    <lineage>
        <taxon>Bacteria</taxon>
        <taxon>Pseudomonadati</taxon>
        <taxon>Pseudomonadota</taxon>
        <taxon>Gammaproteobacteria</taxon>
        <taxon>Enterobacterales</taxon>
        <taxon>Enterobacteriaceae</taxon>
        <taxon>Pluralibacter</taxon>
    </lineage>
</organism>
<gene>
    <name evidence="2" type="ORF">AO703_02860</name>
</gene>
<dbReference type="PANTHER" id="PTHR21366">
    <property type="entry name" value="GLYOXALASE FAMILY PROTEIN"/>
    <property type="match status" value="1"/>
</dbReference>
<protein>
    <submittedName>
        <fullName evidence="2">Glutathione transferase</fullName>
    </submittedName>
</protein>
<dbReference type="InterPro" id="IPR037523">
    <property type="entry name" value="VOC_core"/>
</dbReference>
<dbReference type="GO" id="GO:0016740">
    <property type="term" value="F:transferase activity"/>
    <property type="evidence" value="ECO:0007669"/>
    <property type="project" value="UniProtKB-KW"/>
</dbReference>
<dbReference type="Proteomes" id="UP000069162">
    <property type="component" value="Chromosome"/>
</dbReference>
<dbReference type="NCBIfam" id="NF000496">
    <property type="entry name" value="Fos_GSH"/>
    <property type="match status" value="1"/>
</dbReference>
<sequence length="138" mass="15753">MLNGLNHLTLAVSQLAASLDFYQRLLGLRLHARWEHGAYLSCGELWLCLSVDPQRQPAAPERSDYTHYAFSIDEQDFAAFTERLERHGVVIWKKNKSEGASYYFLDPDGHKLEVHVGTLAQRLAACRAKPYQGMVFEE</sequence>
<keyword evidence="2" id="KW-0808">Transferase</keyword>
<evidence type="ECO:0000313" key="3">
    <source>
        <dbReference type="Proteomes" id="UP000069162"/>
    </source>
</evidence>
<dbReference type="PANTHER" id="PTHR21366:SF14">
    <property type="entry name" value="GLYOXALASE DOMAIN-CONTAINING PROTEIN 5"/>
    <property type="match status" value="1"/>
</dbReference>
<dbReference type="InterPro" id="IPR050383">
    <property type="entry name" value="GlyoxalaseI/FosfomycinResist"/>
</dbReference>
<dbReference type="RefSeq" id="WP_062740261.1">
    <property type="nucleotide sequence ID" value="NZ_CP012871.1"/>
</dbReference>
<dbReference type="Pfam" id="PF00903">
    <property type="entry name" value="Glyoxalase"/>
    <property type="match status" value="1"/>
</dbReference>
<dbReference type="KEGG" id="kle:AO703_02860"/>
<accession>A0A806X9L1</accession>
<dbReference type="InterPro" id="IPR029068">
    <property type="entry name" value="Glyas_Bleomycin-R_OHBP_Dase"/>
</dbReference>
<dbReference type="SUPFAM" id="SSF54593">
    <property type="entry name" value="Glyoxalase/Bleomycin resistance protein/Dihydroxybiphenyl dioxygenase"/>
    <property type="match status" value="1"/>
</dbReference>
<dbReference type="EMBL" id="CP012871">
    <property type="protein sequence ID" value="ALR75281.1"/>
    <property type="molecule type" value="Genomic_DNA"/>
</dbReference>
<reference evidence="3" key="1">
    <citation type="submission" date="2015-10" db="EMBL/GenBank/DDBJ databases">
        <title>Complete Genome Sequencing of Klebsiella sp. strain G5.</title>
        <authorList>
            <person name="Chan K.-G."/>
            <person name="Chen J.-W."/>
        </authorList>
    </citation>
    <scope>NUCLEOTIDE SEQUENCE [LARGE SCALE GENOMIC DNA]</scope>
    <source>
        <strain evidence="3">G5</strain>
    </source>
</reference>
<name>A0A806X9L1_9ENTR</name>
<dbReference type="NCBIfam" id="NF000221">
    <property type="entry name" value="FosA"/>
    <property type="match status" value="1"/>
</dbReference>
<dbReference type="PROSITE" id="PS51819">
    <property type="entry name" value="VOC"/>
    <property type="match status" value="1"/>
</dbReference>
<evidence type="ECO:0000313" key="2">
    <source>
        <dbReference type="EMBL" id="ALR75281.1"/>
    </source>
</evidence>
<evidence type="ECO:0000259" key="1">
    <source>
        <dbReference type="PROSITE" id="PS51819"/>
    </source>
</evidence>
<feature type="domain" description="VOC" evidence="1">
    <location>
        <begin position="4"/>
        <end position="117"/>
    </location>
</feature>